<keyword evidence="3" id="KW-1185">Reference proteome</keyword>
<evidence type="ECO:0000313" key="2">
    <source>
        <dbReference type="EMBL" id="MEE2525434.1"/>
    </source>
</evidence>
<feature type="transmembrane region" description="Helical" evidence="1">
    <location>
        <begin position="111"/>
        <end position="133"/>
    </location>
</feature>
<proteinExistence type="predicted"/>
<feature type="transmembrane region" description="Helical" evidence="1">
    <location>
        <begin position="68"/>
        <end position="91"/>
    </location>
</feature>
<dbReference type="RefSeq" id="WP_330198097.1">
    <property type="nucleotide sequence ID" value="NZ_JAZDRP010000002.1"/>
</dbReference>
<dbReference type="Proteomes" id="UP001354971">
    <property type="component" value="Unassembled WGS sequence"/>
</dbReference>
<keyword evidence="1" id="KW-0472">Membrane</keyword>
<feature type="transmembrane region" description="Helical" evidence="1">
    <location>
        <begin position="35"/>
        <end position="56"/>
    </location>
</feature>
<gene>
    <name evidence="2" type="ORF">V0U79_03575</name>
</gene>
<organism evidence="2 3">
    <name type="scientific">Hyphobacterium lacteum</name>
    <dbReference type="NCBI Taxonomy" id="3116575"/>
    <lineage>
        <taxon>Bacteria</taxon>
        <taxon>Pseudomonadati</taxon>
        <taxon>Pseudomonadota</taxon>
        <taxon>Alphaproteobacteria</taxon>
        <taxon>Maricaulales</taxon>
        <taxon>Maricaulaceae</taxon>
        <taxon>Hyphobacterium</taxon>
    </lineage>
</organism>
<evidence type="ECO:0000313" key="3">
    <source>
        <dbReference type="Proteomes" id="UP001354971"/>
    </source>
</evidence>
<dbReference type="Pfam" id="PF14108">
    <property type="entry name" value="ABA4-like"/>
    <property type="match status" value="1"/>
</dbReference>
<reference evidence="2 3" key="1">
    <citation type="submission" date="2024-01" db="EMBL/GenBank/DDBJ databases">
        <title>Hyphobacterium bacterium isolated from marine sediment.</title>
        <authorList>
            <person name="Zhao S."/>
        </authorList>
    </citation>
    <scope>NUCLEOTIDE SEQUENCE [LARGE SCALE GENOMIC DNA]</scope>
    <source>
        <strain evidence="3">HN65</strain>
    </source>
</reference>
<name>A0ABU7LQ08_9PROT</name>
<protein>
    <submittedName>
        <fullName evidence="2">ABA4-like family protein</fullName>
    </submittedName>
</protein>
<evidence type="ECO:0000256" key="1">
    <source>
        <dbReference type="SAM" id="Phobius"/>
    </source>
</evidence>
<keyword evidence="1" id="KW-0812">Transmembrane</keyword>
<comment type="caution">
    <text evidence="2">The sequence shown here is derived from an EMBL/GenBank/DDBJ whole genome shotgun (WGS) entry which is preliminary data.</text>
</comment>
<dbReference type="PANTHER" id="PTHR34543">
    <property type="entry name" value="PROTEIN ABA DEFICIENT 4, CHLOROPLASTIC"/>
    <property type="match status" value="1"/>
</dbReference>
<accession>A0ABU7LQ08</accession>
<keyword evidence="1" id="KW-1133">Transmembrane helix</keyword>
<dbReference type="PANTHER" id="PTHR34543:SF1">
    <property type="entry name" value="PROTEIN ABA DEFICIENT 4, CHLOROPLASTIC"/>
    <property type="match status" value="1"/>
</dbReference>
<dbReference type="InterPro" id="IPR025461">
    <property type="entry name" value="ABA4-like"/>
</dbReference>
<dbReference type="EMBL" id="JAZDRP010000002">
    <property type="protein sequence ID" value="MEE2525434.1"/>
    <property type="molecule type" value="Genomic_DNA"/>
</dbReference>
<feature type="transmembrane region" description="Helical" evidence="1">
    <location>
        <begin position="7"/>
        <end position="29"/>
    </location>
</feature>
<sequence>MYEHYYTALHILIAPAWALLAVAPGWVWTRRIVHAAFYPLILAAIYLAFLSAGILFGQSDPEAGMSSLAAVMALFSHPVGVLTGWTHYLVFDLFVGAWIARDALRVGLNKWIVLPALFFTLMFGPIGLAIYLLTRKFSGKGGWSLVEG</sequence>